<name>A0A9D4NLS0_DREPO</name>
<sequence length="230" mass="26520">MFTVIVFNSFPDNIQFKRSKPAIRPGGPTLQSDRPQSLGSIPDKNPKAGATPGRQDLKPGYEIANRSYPPGKEVWKAKLNSAVDQHTIATWREEIKEKPSLKYINTDALSCPISDAVRDKFKARLLECLRLHGREDPLELVNNADSFTQLILDSTHPSVNNGHLPSEKEIESIELLSREYIWCIHFLRCREKLKWCSIYHCNHEQTNSNRKHLIKTKQYKEVKLQLLEQY</sequence>
<evidence type="ECO:0000313" key="3">
    <source>
        <dbReference type="Proteomes" id="UP000828390"/>
    </source>
</evidence>
<reference evidence="2" key="2">
    <citation type="submission" date="2020-11" db="EMBL/GenBank/DDBJ databases">
        <authorList>
            <person name="McCartney M.A."/>
            <person name="Auch B."/>
            <person name="Kono T."/>
            <person name="Mallez S."/>
            <person name="Becker A."/>
            <person name="Gohl D.M."/>
            <person name="Silverstein K.A.T."/>
            <person name="Koren S."/>
            <person name="Bechman K.B."/>
            <person name="Herman A."/>
            <person name="Abrahante J.E."/>
            <person name="Garbe J."/>
        </authorList>
    </citation>
    <scope>NUCLEOTIDE SEQUENCE</scope>
    <source>
        <strain evidence="2">Duluth1</strain>
        <tissue evidence="2">Whole animal</tissue>
    </source>
</reference>
<feature type="region of interest" description="Disordered" evidence="1">
    <location>
        <begin position="18"/>
        <end position="58"/>
    </location>
</feature>
<proteinExistence type="predicted"/>
<dbReference type="AlphaFoldDB" id="A0A9D4NLS0"/>
<evidence type="ECO:0000256" key="1">
    <source>
        <dbReference type="SAM" id="MobiDB-lite"/>
    </source>
</evidence>
<dbReference type="Proteomes" id="UP000828390">
    <property type="component" value="Unassembled WGS sequence"/>
</dbReference>
<accession>A0A9D4NLS0</accession>
<comment type="caution">
    <text evidence="2">The sequence shown here is derived from an EMBL/GenBank/DDBJ whole genome shotgun (WGS) entry which is preliminary data.</text>
</comment>
<protein>
    <submittedName>
        <fullName evidence="2">Uncharacterized protein</fullName>
    </submittedName>
</protein>
<reference evidence="2" key="1">
    <citation type="journal article" date="2019" name="bioRxiv">
        <title>The Genome of the Zebra Mussel, Dreissena polymorpha: A Resource for Invasive Species Research.</title>
        <authorList>
            <person name="McCartney M.A."/>
            <person name="Auch B."/>
            <person name="Kono T."/>
            <person name="Mallez S."/>
            <person name="Zhang Y."/>
            <person name="Obille A."/>
            <person name="Becker A."/>
            <person name="Abrahante J.E."/>
            <person name="Garbe J."/>
            <person name="Badalamenti J.P."/>
            <person name="Herman A."/>
            <person name="Mangelson H."/>
            <person name="Liachko I."/>
            <person name="Sullivan S."/>
            <person name="Sone E.D."/>
            <person name="Koren S."/>
            <person name="Silverstein K.A.T."/>
            <person name="Beckman K.B."/>
            <person name="Gohl D.M."/>
        </authorList>
    </citation>
    <scope>NUCLEOTIDE SEQUENCE</scope>
    <source>
        <strain evidence="2">Duluth1</strain>
        <tissue evidence="2">Whole animal</tissue>
    </source>
</reference>
<gene>
    <name evidence="2" type="ORF">DPMN_020858</name>
</gene>
<organism evidence="2 3">
    <name type="scientific">Dreissena polymorpha</name>
    <name type="common">Zebra mussel</name>
    <name type="synonym">Mytilus polymorpha</name>
    <dbReference type="NCBI Taxonomy" id="45954"/>
    <lineage>
        <taxon>Eukaryota</taxon>
        <taxon>Metazoa</taxon>
        <taxon>Spiralia</taxon>
        <taxon>Lophotrochozoa</taxon>
        <taxon>Mollusca</taxon>
        <taxon>Bivalvia</taxon>
        <taxon>Autobranchia</taxon>
        <taxon>Heteroconchia</taxon>
        <taxon>Euheterodonta</taxon>
        <taxon>Imparidentia</taxon>
        <taxon>Neoheterodontei</taxon>
        <taxon>Myida</taxon>
        <taxon>Dreissenoidea</taxon>
        <taxon>Dreissenidae</taxon>
        <taxon>Dreissena</taxon>
    </lineage>
</organism>
<keyword evidence="3" id="KW-1185">Reference proteome</keyword>
<dbReference type="EMBL" id="JAIWYP010000001">
    <property type="protein sequence ID" value="KAH3896680.1"/>
    <property type="molecule type" value="Genomic_DNA"/>
</dbReference>
<feature type="compositionally biased region" description="Polar residues" evidence="1">
    <location>
        <begin position="29"/>
        <end position="39"/>
    </location>
</feature>
<evidence type="ECO:0000313" key="2">
    <source>
        <dbReference type="EMBL" id="KAH3896680.1"/>
    </source>
</evidence>